<dbReference type="EMBL" id="MU154707">
    <property type="protein sequence ID" value="KAF9488576.1"/>
    <property type="molecule type" value="Genomic_DNA"/>
</dbReference>
<reference evidence="2" key="1">
    <citation type="submission" date="2020-11" db="EMBL/GenBank/DDBJ databases">
        <authorList>
            <consortium name="DOE Joint Genome Institute"/>
            <person name="Ahrendt S."/>
            <person name="Riley R."/>
            <person name="Andreopoulos W."/>
            <person name="Labutti K."/>
            <person name="Pangilinan J."/>
            <person name="Ruiz-Duenas F.J."/>
            <person name="Barrasa J.M."/>
            <person name="Sanchez-Garcia M."/>
            <person name="Camarero S."/>
            <person name="Miyauchi S."/>
            <person name="Serrano A."/>
            <person name="Linde D."/>
            <person name="Babiker R."/>
            <person name="Drula E."/>
            <person name="Ayuso-Fernandez I."/>
            <person name="Pacheco R."/>
            <person name="Padilla G."/>
            <person name="Ferreira P."/>
            <person name="Barriuso J."/>
            <person name="Kellner H."/>
            <person name="Castanera R."/>
            <person name="Alfaro M."/>
            <person name="Ramirez L."/>
            <person name="Pisabarro A.G."/>
            <person name="Kuo A."/>
            <person name="Tritt A."/>
            <person name="Lipzen A."/>
            <person name="He G."/>
            <person name="Yan M."/>
            <person name="Ng V."/>
            <person name="Cullen D."/>
            <person name="Martin F."/>
            <person name="Rosso M.-N."/>
            <person name="Henrissat B."/>
            <person name="Hibbett D."/>
            <person name="Martinez A.T."/>
            <person name="Grigoriev I.V."/>
        </authorList>
    </citation>
    <scope>NUCLEOTIDE SEQUENCE</scope>
    <source>
        <strain evidence="2">ATCC 90797</strain>
    </source>
</reference>
<feature type="compositionally biased region" description="Polar residues" evidence="1">
    <location>
        <begin position="38"/>
        <end position="50"/>
    </location>
</feature>
<comment type="caution">
    <text evidence="2">The sequence shown here is derived from an EMBL/GenBank/DDBJ whole genome shotgun (WGS) entry which is preliminary data.</text>
</comment>
<dbReference type="AlphaFoldDB" id="A0A9P5ZJD6"/>
<proteinExistence type="predicted"/>
<dbReference type="InterPro" id="IPR013083">
    <property type="entry name" value="Znf_RING/FYVE/PHD"/>
</dbReference>
<dbReference type="Gene3D" id="3.30.40.10">
    <property type="entry name" value="Zinc/RING finger domain, C3HC4 (zinc finger)"/>
    <property type="match status" value="1"/>
</dbReference>
<dbReference type="Proteomes" id="UP000807025">
    <property type="component" value="Unassembled WGS sequence"/>
</dbReference>
<protein>
    <submittedName>
        <fullName evidence="2">Uncharacterized protein</fullName>
    </submittedName>
</protein>
<accession>A0A9P5ZJD6</accession>
<evidence type="ECO:0000313" key="2">
    <source>
        <dbReference type="EMBL" id="KAF9488576.1"/>
    </source>
</evidence>
<keyword evidence="3" id="KW-1185">Reference proteome</keyword>
<dbReference type="SUPFAM" id="SSF57850">
    <property type="entry name" value="RING/U-box"/>
    <property type="match status" value="1"/>
</dbReference>
<evidence type="ECO:0000313" key="3">
    <source>
        <dbReference type="Proteomes" id="UP000807025"/>
    </source>
</evidence>
<evidence type="ECO:0000256" key="1">
    <source>
        <dbReference type="SAM" id="MobiDB-lite"/>
    </source>
</evidence>
<organism evidence="2 3">
    <name type="scientific">Pleurotus eryngii</name>
    <name type="common">Boletus of the steppes</name>
    <dbReference type="NCBI Taxonomy" id="5323"/>
    <lineage>
        <taxon>Eukaryota</taxon>
        <taxon>Fungi</taxon>
        <taxon>Dikarya</taxon>
        <taxon>Basidiomycota</taxon>
        <taxon>Agaricomycotina</taxon>
        <taxon>Agaricomycetes</taxon>
        <taxon>Agaricomycetidae</taxon>
        <taxon>Agaricales</taxon>
        <taxon>Pleurotineae</taxon>
        <taxon>Pleurotaceae</taxon>
        <taxon>Pleurotus</taxon>
    </lineage>
</organism>
<gene>
    <name evidence="2" type="ORF">BDN71DRAFT_1436042</name>
</gene>
<name>A0A9P5ZJD6_PLEER</name>
<sequence>MHPLSFHPYRRPDSASSPARTRIVHRRRKSPEPEGDNFNLNLTTEPTSGSVGPELRPSQTQEEDACSTDQHEHNDLCAVPNTLCTKLEDKLTCHVCLQIIKSPSVHTFCAECLDSSFRARMSSMLKEIDFFPPFAVPRTDDKGIELWNSLSGTSKSVPTVFLHPCPTCRAIIDKRPVENFFVQELVRYFRDTVQPLFGGPSYDDADSDDADSDSPDLFDGLFPRDQVDCM</sequence>
<dbReference type="OrthoDB" id="3219336at2759"/>
<feature type="region of interest" description="Disordered" evidence="1">
    <location>
        <begin position="1"/>
        <end position="65"/>
    </location>
</feature>